<protein>
    <submittedName>
        <fullName evidence="2">Uncharacterized protein</fullName>
    </submittedName>
</protein>
<feature type="compositionally biased region" description="Basic and acidic residues" evidence="1">
    <location>
        <begin position="181"/>
        <end position="193"/>
    </location>
</feature>
<comment type="caution">
    <text evidence="2">The sequence shown here is derived from an EMBL/GenBank/DDBJ whole genome shotgun (WGS) entry which is preliminary data.</text>
</comment>
<feature type="region of interest" description="Disordered" evidence="1">
    <location>
        <begin position="181"/>
        <end position="215"/>
    </location>
</feature>
<evidence type="ECO:0000256" key="1">
    <source>
        <dbReference type="SAM" id="MobiDB-lite"/>
    </source>
</evidence>
<organism evidence="2 3">
    <name type="scientific">Candidatus Wolfebacteria bacterium RBG_13_41_7</name>
    <dbReference type="NCBI Taxonomy" id="1802554"/>
    <lineage>
        <taxon>Bacteria</taxon>
        <taxon>Candidatus Wolfeibacteriota</taxon>
    </lineage>
</organism>
<proteinExistence type="predicted"/>
<name>A0A1F8DPD8_9BACT</name>
<feature type="compositionally biased region" description="Acidic residues" evidence="1">
    <location>
        <begin position="111"/>
        <end position="121"/>
    </location>
</feature>
<sequence length="346" mass="39142">MIQINRKQALQRLELLPENLKDALFSETNAEIIWKAGSSEHLSEDKVAIFGKLVGYVILGFIHIGDLAEEIRVALNLNPEIVNTIVSEVNRKIFAPFKEELEKIYQSSVPESEEPEEEEAPVLDLRKKTEEPSFKIVEDEGQKQENKIDLSKEIKKESVVVPQAEPIIEKVVPAVEKIKEKEEKKAEEPKVELEAISFETPAPAAPEEPSKEEGPLIIHQEVGFKPLSGKLKSLGGMFNFLRSKDEFKKEKEPVKVELEIGEGFKAAKDEKEEEKNKEEYKPQIKTEEPVKVVNYSEMAAPENLPATKEDFKEIKSGAEPKNKVEEKKPEAENKGESEETIDLGKF</sequence>
<feature type="region of interest" description="Disordered" evidence="1">
    <location>
        <begin position="296"/>
        <end position="346"/>
    </location>
</feature>
<dbReference type="AlphaFoldDB" id="A0A1F8DPD8"/>
<accession>A0A1F8DPD8</accession>
<evidence type="ECO:0000313" key="2">
    <source>
        <dbReference type="EMBL" id="OGM89708.1"/>
    </source>
</evidence>
<feature type="compositionally biased region" description="Basic and acidic residues" evidence="1">
    <location>
        <begin position="307"/>
        <end position="346"/>
    </location>
</feature>
<dbReference type="EMBL" id="MGIO01000019">
    <property type="protein sequence ID" value="OGM89708.1"/>
    <property type="molecule type" value="Genomic_DNA"/>
</dbReference>
<evidence type="ECO:0000313" key="3">
    <source>
        <dbReference type="Proteomes" id="UP000182002"/>
    </source>
</evidence>
<feature type="region of interest" description="Disordered" evidence="1">
    <location>
        <begin position="106"/>
        <end position="125"/>
    </location>
</feature>
<gene>
    <name evidence="2" type="ORF">A3J77_01790</name>
</gene>
<dbReference type="Proteomes" id="UP000182002">
    <property type="component" value="Unassembled WGS sequence"/>
</dbReference>
<reference evidence="2 3" key="1">
    <citation type="journal article" date="2016" name="Nat. Commun.">
        <title>Thousands of microbial genomes shed light on interconnected biogeochemical processes in an aquifer system.</title>
        <authorList>
            <person name="Anantharaman K."/>
            <person name="Brown C.T."/>
            <person name="Hug L.A."/>
            <person name="Sharon I."/>
            <person name="Castelle C.J."/>
            <person name="Probst A.J."/>
            <person name="Thomas B.C."/>
            <person name="Singh A."/>
            <person name="Wilkins M.J."/>
            <person name="Karaoz U."/>
            <person name="Brodie E.L."/>
            <person name="Williams K.H."/>
            <person name="Hubbard S.S."/>
            <person name="Banfield J.F."/>
        </authorList>
    </citation>
    <scope>NUCLEOTIDE SEQUENCE [LARGE SCALE GENOMIC DNA]</scope>
</reference>